<keyword evidence="2 5" id="KW-0689">Ribosomal protein</keyword>
<feature type="region of interest" description="Disordered" evidence="7">
    <location>
        <begin position="1"/>
        <end position="25"/>
    </location>
</feature>
<sequence>MPKIKTRRSAAKRFELTGSGKYRRRRQNLRHILTKKAPGRKMRLGQPTVVDSANMKAVRRLLPNG</sequence>
<organism evidence="8 9">
    <name type="scientific">Candidatus Desulfovibrio intestinipullorum</name>
    <dbReference type="NCBI Taxonomy" id="2838536"/>
    <lineage>
        <taxon>Bacteria</taxon>
        <taxon>Pseudomonadati</taxon>
        <taxon>Thermodesulfobacteriota</taxon>
        <taxon>Desulfovibrionia</taxon>
        <taxon>Desulfovibrionales</taxon>
        <taxon>Desulfovibrionaceae</taxon>
        <taxon>Desulfovibrio</taxon>
    </lineage>
</organism>
<dbReference type="InterPro" id="IPR037229">
    <property type="entry name" value="Ribosomal_bL35_sf"/>
</dbReference>
<dbReference type="GO" id="GO:0015934">
    <property type="term" value="C:large ribosomal subunit"/>
    <property type="evidence" value="ECO:0007669"/>
    <property type="project" value="TreeGrafter"/>
</dbReference>
<gene>
    <name evidence="5 8" type="primary">rpmI</name>
    <name evidence="8" type="ORF">H9894_06550</name>
</gene>
<dbReference type="Proteomes" id="UP000886752">
    <property type="component" value="Unassembled WGS sequence"/>
</dbReference>
<keyword evidence="3 5" id="KW-0687">Ribonucleoprotein</keyword>
<dbReference type="InterPro" id="IPR001706">
    <property type="entry name" value="Ribosomal_bL35"/>
</dbReference>
<dbReference type="PRINTS" id="PR00064">
    <property type="entry name" value="RIBOSOMALL35"/>
</dbReference>
<evidence type="ECO:0000256" key="2">
    <source>
        <dbReference type="ARBA" id="ARBA00022980"/>
    </source>
</evidence>
<accession>A0A9D1PWE3</accession>
<evidence type="ECO:0000313" key="9">
    <source>
        <dbReference type="Proteomes" id="UP000886752"/>
    </source>
</evidence>
<reference evidence="8" key="2">
    <citation type="submission" date="2021-04" db="EMBL/GenBank/DDBJ databases">
        <authorList>
            <person name="Gilroy R."/>
        </authorList>
    </citation>
    <scope>NUCLEOTIDE SEQUENCE</scope>
    <source>
        <strain evidence="8">ChiHecec2B26-446</strain>
    </source>
</reference>
<comment type="caution">
    <text evidence="8">The sequence shown here is derived from an EMBL/GenBank/DDBJ whole genome shotgun (WGS) entry which is preliminary data.</text>
</comment>
<protein>
    <recommendedName>
        <fullName evidence="4 5">Large ribosomal subunit protein bL35</fullName>
    </recommendedName>
</protein>
<dbReference type="FunFam" id="4.10.410.60:FF:000001">
    <property type="entry name" value="50S ribosomal protein L35"/>
    <property type="match status" value="1"/>
</dbReference>
<dbReference type="Pfam" id="PF01632">
    <property type="entry name" value="Ribosomal_L35p"/>
    <property type="match status" value="1"/>
</dbReference>
<evidence type="ECO:0000256" key="3">
    <source>
        <dbReference type="ARBA" id="ARBA00023274"/>
    </source>
</evidence>
<dbReference type="AlphaFoldDB" id="A0A9D1PWE3"/>
<dbReference type="HAMAP" id="MF_00514">
    <property type="entry name" value="Ribosomal_bL35"/>
    <property type="match status" value="1"/>
</dbReference>
<evidence type="ECO:0000256" key="5">
    <source>
        <dbReference type="HAMAP-Rule" id="MF_00514"/>
    </source>
</evidence>
<dbReference type="InterPro" id="IPR021137">
    <property type="entry name" value="Ribosomal_bL35-like"/>
</dbReference>
<dbReference type="NCBIfam" id="TIGR00001">
    <property type="entry name" value="rpmI_bact"/>
    <property type="match status" value="1"/>
</dbReference>
<dbReference type="GO" id="GO:0006412">
    <property type="term" value="P:translation"/>
    <property type="evidence" value="ECO:0007669"/>
    <property type="project" value="UniProtKB-UniRule"/>
</dbReference>
<evidence type="ECO:0000313" key="8">
    <source>
        <dbReference type="EMBL" id="HIW00834.1"/>
    </source>
</evidence>
<dbReference type="GO" id="GO:0003735">
    <property type="term" value="F:structural constituent of ribosome"/>
    <property type="evidence" value="ECO:0007669"/>
    <property type="project" value="InterPro"/>
</dbReference>
<dbReference type="PANTHER" id="PTHR33343">
    <property type="entry name" value="54S RIBOSOMAL PROTEIN BL35M"/>
    <property type="match status" value="1"/>
</dbReference>
<evidence type="ECO:0000256" key="6">
    <source>
        <dbReference type="RuleBase" id="RU000568"/>
    </source>
</evidence>
<dbReference type="PROSITE" id="PS00936">
    <property type="entry name" value="RIBOSOMAL_L35"/>
    <property type="match status" value="1"/>
</dbReference>
<feature type="compositionally biased region" description="Basic residues" evidence="7">
    <location>
        <begin position="1"/>
        <end position="11"/>
    </location>
</feature>
<dbReference type="SUPFAM" id="SSF143034">
    <property type="entry name" value="L35p-like"/>
    <property type="match status" value="1"/>
</dbReference>
<comment type="similarity">
    <text evidence="1 5 6">Belongs to the bacterial ribosomal protein bL35 family.</text>
</comment>
<evidence type="ECO:0000256" key="1">
    <source>
        <dbReference type="ARBA" id="ARBA00006598"/>
    </source>
</evidence>
<dbReference type="InterPro" id="IPR018265">
    <property type="entry name" value="Ribosomal_bL35_CS"/>
</dbReference>
<evidence type="ECO:0000256" key="4">
    <source>
        <dbReference type="ARBA" id="ARBA00071664"/>
    </source>
</evidence>
<name>A0A9D1PWE3_9BACT</name>
<evidence type="ECO:0000256" key="7">
    <source>
        <dbReference type="SAM" id="MobiDB-lite"/>
    </source>
</evidence>
<proteinExistence type="inferred from homology"/>
<reference evidence="8" key="1">
    <citation type="journal article" date="2021" name="PeerJ">
        <title>Extensive microbial diversity within the chicken gut microbiome revealed by metagenomics and culture.</title>
        <authorList>
            <person name="Gilroy R."/>
            <person name="Ravi A."/>
            <person name="Getino M."/>
            <person name="Pursley I."/>
            <person name="Horton D.L."/>
            <person name="Alikhan N.F."/>
            <person name="Baker D."/>
            <person name="Gharbi K."/>
            <person name="Hall N."/>
            <person name="Watson M."/>
            <person name="Adriaenssens E.M."/>
            <person name="Foster-Nyarko E."/>
            <person name="Jarju S."/>
            <person name="Secka A."/>
            <person name="Antonio M."/>
            <person name="Oren A."/>
            <person name="Chaudhuri R.R."/>
            <person name="La Ragione R."/>
            <person name="Hildebrand F."/>
            <person name="Pallen M.J."/>
        </authorList>
    </citation>
    <scope>NUCLEOTIDE SEQUENCE</scope>
    <source>
        <strain evidence="8">ChiHecec2B26-446</strain>
    </source>
</reference>
<dbReference type="PANTHER" id="PTHR33343:SF1">
    <property type="entry name" value="LARGE RIBOSOMAL SUBUNIT PROTEIN BL35M"/>
    <property type="match status" value="1"/>
</dbReference>
<dbReference type="Gene3D" id="4.10.410.60">
    <property type="match status" value="1"/>
</dbReference>
<dbReference type="EMBL" id="DXHV01000062">
    <property type="protein sequence ID" value="HIW00834.1"/>
    <property type="molecule type" value="Genomic_DNA"/>
</dbReference>